<organism evidence="2 3">
    <name type="scientific">Jimgerdemannia flammicorona</name>
    <dbReference type="NCBI Taxonomy" id="994334"/>
    <lineage>
        <taxon>Eukaryota</taxon>
        <taxon>Fungi</taxon>
        <taxon>Fungi incertae sedis</taxon>
        <taxon>Mucoromycota</taxon>
        <taxon>Mucoromycotina</taxon>
        <taxon>Endogonomycetes</taxon>
        <taxon>Endogonales</taxon>
        <taxon>Endogonaceae</taxon>
        <taxon>Jimgerdemannia</taxon>
    </lineage>
</organism>
<protein>
    <submittedName>
        <fullName evidence="2">Uncharacterized protein</fullName>
    </submittedName>
</protein>
<dbReference type="Proteomes" id="UP000274822">
    <property type="component" value="Unassembled WGS sequence"/>
</dbReference>
<reference evidence="2 3" key="1">
    <citation type="journal article" date="2018" name="New Phytol.">
        <title>Phylogenomics of Endogonaceae and evolution of mycorrhizas within Mucoromycota.</title>
        <authorList>
            <person name="Chang Y."/>
            <person name="Desiro A."/>
            <person name="Na H."/>
            <person name="Sandor L."/>
            <person name="Lipzen A."/>
            <person name="Clum A."/>
            <person name="Barry K."/>
            <person name="Grigoriev I.V."/>
            <person name="Martin F.M."/>
            <person name="Stajich J.E."/>
            <person name="Smith M.E."/>
            <person name="Bonito G."/>
            <person name="Spatafora J.W."/>
        </authorList>
    </citation>
    <scope>NUCLEOTIDE SEQUENCE [LARGE SCALE GENOMIC DNA]</scope>
    <source>
        <strain evidence="2 3">AD002</strain>
    </source>
</reference>
<evidence type="ECO:0000313" key="2">
    <source>
        <dbReference type="EMBL" id="RUS21440.1"/>
    </source>
</evidence>
<gene>
    <name evidence="2" type="ORF">BC938DRAFT_475409</name>
</gene>
<feature type="compositionally biased region" description="Acidic residues" evidence="1">
    <location>
        <begin position="44"/>
        <end position="58"/>
    </location>
</feature>
<evidence type="ECO:0000313" key="3">
    <source>
        <dbReference type="Proteomes" id="UP000274822"/>
    </source>
</evidence>
<comment type="caution">
    <text evidence="2">The sequence shown here is derived from an EMBL/GenBank/DDBJ whole genome shotgun (WGS) entry which is preliminary data.</text>
</comment>
<sequence length="204" mass="23544">MSRKRKPKDDVENTGMATPISVPKRKRSMAAEDPKTPKSMAVNEEGEEDDSDPDDQWESDSNPFKERSTATIESSRAYWNDLILKREARPKNFLPNNISSMDLKYPLGFETMKSYFALEKKDAPSLRDFIRLNIDFVARSSPDTNDFAALNGAWKNRFLTTAKLLGITKEIKGIRVRCRPELRVITDQFDWTSVIERRMRVGYK</sequence>
<dbReference type="AlphaFoldDB" id="A0A433PV64"/>
<accession>A0A433PV64</accession>
<evidence type="ECO:0000256" key="1">
    <source>
        <dbReference type="SAM" id="MobiDB-lite"/>
    </source>
</evidence>
<keyword evidence="3" id="KW-1185">Reference proteome</keyword>
<name>A0A433PV64_9FUNG</name>
<dbReference type="EMBL" id="RBNJ01020578">
    <property type="protein sequence ID" value="RUS21440.1"/>
    <property type="molecule type" value="Genomic_DNA"/>
</dbReference>
<feature type="region of interest" description="Disordered" evidence="1">
    <location>
        <begin position="1"/>
        <end position="70"/>
    </location>
</feature>
<proteinExistence type="predicted"/>